<dbReference type="PANTHER" id="PTHR38697:SF1">
    <property type="entry name" value="NUCLEAR PORE COMPLEX PROTEIN SIMILAR TO S. CEREVISIAE NUP2 (EUROFUNG)"/>
    <property type="match status" value="1"/>
</dbReference>
<feature type="compositionally biased region" description="Basic and acidic residues" evidence="8">
    <location>
        <begin position="812"/>
        <end position="821"/>
    </location>
</feature>
<feature type="compositionally biased region" description="Basic and acidic residues" evidence="8">
    <location>
        <begin position="859"/>
        <end position="873"/>
    </location>
</feature>
<feature type="region of interest" description="Disordered" evidence="8">
    <location>
        <begin position="689"/>
        <end position="997"/>
    </location>
</feature>
<name>A0A4U0XMB7_9PEZI</name>
<keyword evidence="5" id="KW-0811">Translocation</keyword>
<dbReference type="InterPro" id="IPR000156">
    <property type="entry name" value="Ran_bind_dom"/>
</dbReference>
<dbReference type="InterPro" id="IPR015007">
    <property type="entry name" value="NUP2/50/61"/>
</dbReference>
<dbReference type="AlphaFoldDB" id="A0A4U0XMB7"/>
<evidence type="ECO:0000256" key="3">
    <source>
        <dbReference type="ARBA" id="ARBA00022816"/>
    </source>
</evidence>
<evidence type="ECO:0000313" key="11">
    <source>
        <dbReference type="Proteomes" id="UP000308768"/>
    </source>
</evidence>
<feature type="compositionally biased region" description="Low complexity" evidence="8">
    <location>
        <begin position="875"/>
        <end position="894"/>
    </location>
</feature>
<feature type="compositionally biased region" description="Polar residues" evidence="8">
    <location>
        <begin position="914"/>
        <end position="958"/>
    </location>
</feature>
<keyword evidence="6" id="KW-0906">Nuclear pore complex</keyword>
<feature type="compositionally biased region" description="Acidic residues" evidence="8">
    <location>
        <begin position="764"/>
        <end position="775"/>
    </location>
</feature>
<keyword evidence="7" id="KW-0539">Nucleus</keyword>
<comment type="subcellular location">
    <subcellularLocation>
        <location evidence="1">Nucleus</location>
        <location evidence="1">Nuclear pore complex</location>
    </subcellularLocation>
</comment>
<dbReference type="InterPro" id="IPR011993">
    <property type="entry name" value="PH-like_dom_sf"/>
</dbReference>
<keyword evidence="4" id="KW-0653">Protein transport</keyword>
<dbReference type="Pfam" id="PF00638">
    <property type="entry name" value="Ran_BP1"/>
    <property type="match status" value="1"/>
</dbReference>
<feature type="compositionally biased region" description="Low complexity" evidence="8">
    <location>
        <begin position="700"/>
        <end position="718"/>
    </location>
</feature>
<dbReference type="PROSITE" id="PS50196">
    <property type="entry name" value="RANBD1"/>
    <property type="match status" value="1"/>
</dbReference>
<evidence type="ECO:0000256" key="8">
    <source>
        <dbReference type="SAM" id="MobiDB-lite"/>
    </source>
</evidence>
<feature type="region of interest" description="Disordered" evidence="8">
    <location>
        <begin position="628"/>
        <end position="651"/>
    </location>
</feature>
<evidence type="ECO:0000256" key="7">
    <source>
        <dbReference type="ARBA" id="ARBA00023242"/>
    </source>
</evidence>
<dbReference type="SMART" id="SM00160">
    <property type="entry name" value="RanBD"/>
    <property type="match status" value="1"/>
</dbReference>
<evidence type="ECO:0000256" key="1">
    <source>
        <dbReference type="ARBA" id="ARBA00004567"/>
    </source>
</evidence>
<evidence type="ECO:0000259" key="9">
    <source>
        <dbReference type="PROSITE" id="PS50196"/>
    </source>
</evidence>
<dbReference type="GO" id="GO:0051028">
    <property type="term" value="P:mRNA transport"/>
    <property type="evidence" value="ECO:0007669"/>
    <property type="project" value="UniProtKB-KW"/>
</dbReference>
<feature type="compositionally biased region" description="Basic and acidic residues" evidence="8">
    <location>
        <begin position="776"/>
        <end position="791"/>
    </location>
</feature>
<evidence type="ECO:0000256" key="2">
    <source>
        <dbReference type="ARBA" id="ARBA00022448"/>
    </source>
</evidence>
<dbReference type="Pfam" id="PF08911">
    <property type="entry name" value="NUP50"/>
    <property type="match status" value="1"/>
</dbReference>
<feature type="compositionally biased region" description="Low complexity" evidence="8">
    <location>
        <begin position="194"/>
        <end position="217"/>
    </location>
</feature>
<feature type="compositionally biased region" description="Low complexity" evidence="8">
    <location>
        <begin position="73"/>
        <end position="102"/>
    </location>
</feature>
<feature type="domain" description="RanBD1" evidence="9">
    <location>
        <begin position="1166"/>
        <end position="1269"/>
    </location>
</feature>
<organism evidence="10 11">
    <name type="scientific">Cryomyces minteri</name>
    <dbReference type="NCBI Taxonomy" id="331657"/>
    <lineage>
        <taxon>Eukaryota</taxon>
        <taxon>Fungi</taxon>
        <taxon>Dikarya</taxon>
        <taxon>Ascomycota</taxon>
        <taxon>Pezizomycotina</taxon>
        <taxon>Dothideomycetes</taxon>
        <taxon>Dothideomycetes incertae sedis</taxon>
        <taxon>Cryomyces</taxon>
    </lineage>
</organism>
<dbReference type="GO" id="GO:0005643">
    <property type="term" value="C:nuclear pore"/>
    <property type="evidence" value="ECO:0007669"/>
    <property type="project" value="UniProtKB-SubCell"/>
</dbReference>
<feature type="region of interest" description="Disordered" evidence="8">
    <location>
        <begin position="529"/>
        <end position="552"/>
    </location>
</feature>
<feature type="compositionally biased region" description="Polar residues" evidence="8">
    <location>
        <begin position="1073"/>
        <end position="1119"/>
    </location>
</feature>
<feature type="compositionally biased region" description="Polar residues" evidence="8">
    <location>
        <begin position="234"/>
        <end position="248"/>
    </location>
</feature>
<dbReference type="STRING" id="331657.A0A4U0XMB7"/>
<accession>A0A4U0XMB7</accession>
<dbReference type="InterPro" id="IPR053074">
    <property type="entry name" value="NPC_Nucleoporin"/>
</dbReference>
<gene>
    <name evidence="10" type="ORF">B0A49_05585</name>
</gene>
<dbReference type="GO" id="GO:0015031">
    <property type="term" value="P:protein transport"/>
    <property type="evidence" value="ECO:0007669"/>
    <property type="project" value="UniProtKB-KW"/>
</dbReference>
<evidence type="ECO:0000256" key="5">
    <source>
        <dbReference type="ARBA" id="ARBA00023010"/>
    </source>
</evidence>
<dbReference type="CDD" id="cd13170">
    <property type="entry name" value="RanBD_NUP50"/>
    <property type="match status" value="1"/>
</dbReference>
<feature type="compositionally biased region" description="Basic and acidic residues" evidence="8">
    <location>
        <begin position="1"/>
        <end position="20"/>
    </location>
</feature>
<sequence length="1269" mass="132603">MSKRRSEMQMGKDGETRESDGAEAGDDTPRRATAAQLARRQIKVARGKTPTRVNHGAVQQAFSNGTLFGASTEQQQIQQPEQQQPFAGFGQRQQTQPQQNGGAPFQTGGGLFQNSFPATTPSQLSGGGGTFQSFPPANGATTPSSQVPQQENVPFWKAPNFGAGAPTPSFNFNGGGDSIPNNPFAGTNDGAITPSDSAPAAPFQFSAPTSTSRPASPFQLPASTSEGGNMFGNFGTTATQSTPSTNVFGLSTTQQSQAASGTFNFLNQSAAQQSQGPSTTFGQTAPQQSKTSNLFSNPTPQQPQTSNIFGKSTPQQSQTTSLFSHATTQQSQNTNPFSQAAVQQLQATANKFPGSSEGARGLLPVNRQTTAQNNQGDSLFVPDRPDANGSDHSVATSNPPAESFSEFLKKHQAQKIVPDGDNKSPHSGFSLRAPSESPEKRKVSQPSVAFAGHSFKEQSDSNLFPNFSAPKPAATDSLTSTSSAKSAVGTFSANPFQSAAPAVSLSTGQHQANPVTEITPQIPVTSATQVKPVKTTSGTVKPQSRVPGSNLNPAQKEQFDMAYANMALNVGLRAHLAHEDPISDWMRIIRYYVAEYDKIWGVTTYAKATNPRSAADVVAASTLAMKNDLSSETTGSKRKVDEELGAATDNKKSKANEIIAYPQLPTANQSSSAPSSKTSNLFQSIVDAPTSSTRQEPSVPATAPATEQSSTSTASAPAKDTPQLQPPKFGMPKLAGTPNFMALFAANAAKTEEEARKKRKAEEFDSDDSEADEAEWERQDAEKERAKKAKVEQIVQNLALPKFVPGKGMTRANEEHEKEASASDTTASGVPASTPVSMPPPSAPTSASEAPPPSQGRSLFDRISHDVNGKPQKDTPTTSGATPATDAPPTAPQANGASSSIAAAQPAKSLFDFSKTTNGGSGSKIFSATPKSGAPTSNLFGSASGSTTPKNGTTSNIFSFGPASGSTTPTNGTTSNLFGSSTPTTAPTGNIFSSNTPAVAPPTNIFGFLNNKSPAGDMTYNRDSPIKFAPSTTPSAPPAGFGFQFGGPSTPTNDAAHSQRGASNSPDEDMEDQPSQQFAFAPSNGGSAAPGNSNYLQPPSFGNSVFASAATSRATSPGAGTTEGEASANESGVEGETAEDRAPQRDLTVLTNEELQKYDVMYEAPRVKALMYNSSSDSPTKWDPKGLGPIRILRDKSTGVVSVLMRADPGGKIVINSRLLPNMTPKSSPKNVQLGLTDSKGKLASWNIRFGQDQDAQAFATAIGHYKPQ</sequence>
<feature type="compositionally biased region" description="Polar residues" evidence="8">
    <location>
        <begin position="977"/>
        <end position="997"/>
    </location>
</feature>
<dbReference type="OrthoDB" id="10265837at2759"/>
<feature type="region of interest" description="Disordered" evidence="8">
    <location>
        <begin position="1"/>
        <end position="54"/>
    </location>
</feature>
<keyword evidence="11" id="KW-1185">Reference proteome</keyword>
<dbReference type="Proteomes" id="UP000308768">
    <property type="component" value="Unassembled WGS sequence"/>
</dbReference>
<protein>
    <recommendedName>
        <fullName evidence="9">RanBD1 domain-containing protein</fullName>
    </recommendedName>
</protein>
<feature type="region of interest" description="Disordered" evidence="8">
    <location>
        <begin position="417"/>
        <end position="446"/>
    </location>
</feature>
<feature type="compositionally biased region" description="Polar residues" evidence="8">
    <location>
        <begin position="112"/>
        <end position="124"/>
    </location>
</feature>
<feature type="compositionally biased region" description="Low complexity" evidence="8">
    <location>
        <begin position="961"/>
        <end position="976"/>
    </location>
</feature>
<keyword evidence="3" id="KW-0509">mRNA transport</keyword>
<feature type="compositionally biased region" description="Low complexity" evidence="8">
    <location>
        <begin position="1029"/>
        <end position="1049"/>
    </location>
</feature>
<keyword evidence="2" id="KW-0813">Transport</keyword>
<feature type="compositionally biased region" description="Basic and acidic residues" evidence="8">
    <location>
        <begin position="750"/>
        <end position="763"/>
    </location>
</feature>
<feature type="region of interest" description="Disordered" evidence="8">
    <location>
        <begin position="1009"/>
        <end position="1144"/>
    </location>
</feature>
<feature type="region of interest" description="Disordered" evidence="8">
    <location>
        <begin position="373"/>
        <end position="405"/>
    </location>
</feature>
<dbReference type="Gene3D" id="2.30.29.30">
    <property type="entry name" value="Pleckstrin-homology domain (PH domain)/Phosphotyrosine-binding domain (PTB)"/>
    <property type="match status" value="1"/>
</dbReference>
<feature type="compositionally biased region" description="Polar residues" evidence="8">
    <location>
        <begin position="390"/>
        <end position="400"/>
    </location>
</feature>
<evidence type="ECO:0000313" key="10">
    <source>
        <dbReference type="EMBL" id="TKA76688.1"/>
    </source>
</evidence>
<feature type="compositionally biased region" description="Polar residues" evidence="8">
    <location>
        <begin position="1050"/>
        <end position="1065"/>
    </location>
</feature>
<proteinExistence type="predicted"/>
<feature type="compositionally biased region" description="Polar residues" evidence="8">
    <location>
        <begin position="131"/>
        <end position="152"/>
    </location>
</feature>
<dbReference type="PANTHER" id="PTHR38697">
    <property type="entry name" value="NUCLEAR PORE COMPLEX PROTEIN SIMILAR TO S. CEREVISIAE NUP2 (EUROFUNG)"/>
    <property type="match status" value="1"/>
</dbReference>
<comment type="caution">
    <text evidence="10">The sequence shown here is derived from an EMBL/GenBank/DDBJ whole genome shotgun (WGS) entry which is preliminary data.</text>
</comment>
<feature type="region of interest" description="Disordered" evidence="8">
    <location>
        <begin position="269"/>
        <end position="334"/>
    </location>
</feature>
<dbReference type="EMBL" id="NAJN01000225">
    <property type="protein sequence ID" value="TKA76688.1"/>
    <property type="molecule type" value="Genomic_DNA"/>
</dbReference>
<dbReference type="SUPFAM" id="SSF50729">
    <property type="entry name" value="PH domain-like"/>
    <property type="match status" value="1"/>
</dbReference>
<evidence type="ECO:0000256" key="4">
    <source>
        <dbReference type="ARBA" id="ARBA00022927"/>
    </source>
</evidence>
<reference evidence="10 11" key="1">
    <citation type="submission" date="2017-03" db="EMBL/GenBank/DDBJ databases">
        <title>Genomes of endolithic fungi from Antarctica.</title>
        <authorList>
            <person name="Coleine C."/>
            <person name="Masonjones S."/>
            <person name="Stajich J.E."/>
        </authorList>
    </citation>
    <scope>NUCLEOTIDE SEQUENCE [LARGE SCALE GENOMIC DNA]</scope>
    <source>
        <strain evidence="10 11">CCFEE 5187</strain>
    </source>
</reference>
<evidence type="ECO:0000256" key="6">
    <source>
        <dbReference type="ARBA" id="ARBA00023132"/>
    </source>
</evidence>
<feature type="region of interest" description="Disordered" evidence="8">
    <location>
        <begin position="69"/>
        <end position="248"/>
    </location>
</feature>